<feature type="compositionally biased region" description="Basic and acidic residues" evidence="1">
    <location>
        <begin position="427"/>
        <end position="474"/>
    </location>
</feature>
<dbReference type="EMBL" id="MU006565">
    <property type="protein sequence ID" value="KAF2749979.1"/>
    <property type="molecule type" value="Genomic_DNA"/>
</dbReference>
<feature type="compositionally biased region" description="Polar residues" evidence="1">
    <location>
        <begin position="386"/>
        <end position="410"/>
    </location>
</feature>
<protein>
    <recommendedName>
        <fullName evidence="2">Prion-inhibition and propagation HeLo domain-containing protein</fullName>
    </recommendedName>
</protein>
<evidence type="ECO:0000256" key="1">
    <source>
        <dbReference type="SAM" id="MobiDB-lite"/>
    </source>
</evidence>
<dbReference type="Gene3D" id="1.20.120.1020">
    <property type="entry name" value="Prion-inhibition and propagation, HeLo domain"/>
    <property type="match status" value="1"/>
</dbReference>
<dbReference type="AlphaFoldDB" id="A0A6A6VJJ8"/>
<dbReference type="OrthoDB" id="20872at2759"/>
<evidence type="ECO:0000313" key="3">
    <source>
        <dbReference type="EMBL" id="KAF2749979.1"/>
    </source>
</evidence>
<dbReference type="InterPro" id="IPR038305">
    <property type="entry name" value="HeLo_sf"/>
</dbReference>
<evidence type="ECO:0000313" key="4">
    <source>
        <dbReference type="Proteomes" id="UP000799440"/>
    </source>
</evidence>
<dbReference type="Pfam" id="PF14479">
    <property type="entry name" value="HeLo"/>
    <property type="match status" value="1"/>
</dbReference>
<keyword evidence="4" id="KW-1185">Reference proteome</keyword>
<dbReference type="InterPro" id="IPR029498">
    <property type="entry name" value="HeLo_dom"/>
</dbReference>
<name>A0A6A6VJJ8_9PLEO</name>
<feature type="region of interest" description="Disordered" evidence="1">
    <location>
        <begin position="320"/>
        <end position="481"/>
    </location>
</feature>
<proteinExistence type="predicted"/>
<reference evidence="3" key="1">
    <citation type="journal article" date="2020" name="Stud. Mycol.">
        <title>101 Dothideomycetes genomes: a test case for predicting lifestyles and emergence of pathogens.</title>
        <authorList>
            <person name="Haridas S."/>
            <person name="Albert R."/>
            <person name="Binder M."/>
            <person name="Bloem J."/>
            <person name="Labutti K."/>
            <person name="Salamov A."/>
            <person name="Andreopoulos B."/>
            <person name="Baker S."/>
            <person name="Barry K."/>
            <person name="Bills G."/>
            <person name="Bluhm B."/>
            <person name="Cannon C."/>
            <person name="Castanera R."/>
            <person name="Culley D."/>
            <person name="Daum C."/>
            <person name="Ezra D."/>
            <person name="Gonzalez J."/>
            <person name="Henrissat B."/>
            <person name="Kuo A."/>
            <person name="Liang C."/>
            <person name="Lipzen A."/>
            <person name="Lutzoni F."/>
            <person name="Magnuson J."/>
            <person name="Mondo S."/>
            <person name="Nolan M."/>
            <person name="Ohm R."/>
            <person name="Pangilinan J."/>
            <person name="Park H.-J."/>
            <person name="Ramirez L."/>
            <person name="Alfaro M."/>
            <person name="Sun H."/>
            <person name="Tritt A."/>
            <person name="Yoshinaga Y."/>
            <person name="Zwiers L.-H."/>
            <person name="Turgeon B."/>
            <person name="Goodwin S."/>
            <person name="Spatafora J."/>
            <person name="Crous P."/>
            <person name="Grigoriev I."/>
        </authorList>
    </citation>
    <scope>NUCLEOTIDE SEQUENCE</scope>
    <source>
        <strain evidence="3">CBS 119925</strain>
    </source>
</reference>
<feature type="compositionally biased region" description="Basic and acidic residues" evidence="1">
    <location>
        <begin position="320"/>
        <end position="347"/>
    </location>
</feature>
<feature type="domain" description="Prion-inhibition and propagation HeLo" evidence="2">
    <location>
        <begin position="24"/>
        <end position="248"/>
    </location>
</feature>
<evidence type="ECO:0000259" key="2">
    <source>
        <dbReference type="Pfam" id="PF14479"/>
    </source>
</evidence>
<accession>A0A6A6VJJ8</accession>
<dbReference type="Proteomes" id="UP000799440">
    <property type="component" value="Unassembled WGS sequence"/>
</dbReference>
<gene>
    <name evidence="3" type="ORF">M011DRAFT_285369</name>
</gene>
<sequence>MATAFPPPSTPVDPTAKLETLTRVVALADQFSACVEVFNLIHPSRPSNRLQRIALAKLGLQQGRLLIFGDAIGISSPPAWIARHMIPSHPGATNPDPTLPVNFGDRDVRLEDEAVYEKVRAALNEIAGRPAGVPREELMERYGLKSPKRFAAISFEYPALDTKRLEAFREKYRLLQDLMRATSGEARPARHPGQRGLSMTTQRWVLHDVTNFSKFVRTVQTSVDGLIEFMGVKEQVDRGMKSDIKAMGWHPDLSGGPALRSDYEKLQVIKAACKSDYPEYVGVADRALNYMRDGLRDAGLEHLRPPTMPPFEKEIQAKAVLDNEKENTNVDGKSKSPDRDKQRRTESPARPSLFSAFSFSRWSRRKRSPPPRDQVRSKSLDAGTPSLATLSISEPTADGQQLHSTRSKSMSAVPDAPLTRLTEQEDEIAHSPKDSSVEKKEVDESPVRKDSFVERHDQFKGIGRLETKDIREISHQSAATG</sequence>
<organism evidence="3 4">
    <name type="scientific">Sporormia fimetaria CBS 119925</name>
    <dbReference type="NCBI Taxonomy" id="1340428"/>
    <lineage>
        <taxon>Eukaryota</taxon>
        <taxon>Fungi</taxon>
        <taxon>Dikarya</taxon>
        <taxon>Ascomycota</taxon>
        <taxon>Pezizomycotina</taxon>
        <taxon>Dothideomycetes</taxon>
        <taxon>Pleosporomycetidae</taxon>
        <taxon>Pleosporales</taxon>
        <taxon>Sporormiaceae</taxon>
        <taxon>Sporormia</taxon>
    </lineage>
</organism>